<dbReference type="EMBL" id="LDAU01000065">
    <property type="protein sequence ID" value="KRX08384.1"/>
    <property type="molecule type" value="Genomic_DNA"/>
</dbReference>
<evidence type="ECO:0000256" key="1">
    <source>
        <dbReference type="SAM" id="MobiDB-lite"/>
    </source>
</evidence>
<dbReference type="SUPFAM" id="SSF51206">
    <property type="entry name" value="cAMP-binding domain-like"/>
    <property type="match status" value="1"/>
</dbReference>
<proteinExistence type="predicted"/>
<reference evidence="2 3" key="1">
    <citation type="journal article" date="2015" name="Sci. Rep.">
        <title>Genome of the facultative scuticociliatosis pathogen Pseudocohnilembus persalinus provides insight into its virulence through horizontal gene transfer.</title>
        <authorList>
            <person name="Xiong J."/>
            <person name="Wang G."/>
            <person name="Cheng J."/>
            <person name="Tian M."/>
            <person name="Pan X."/>
            <person name="Warren A."/>
            <person name="Jiang C."/>
            <person name="Yuan D."/>
            <person name="Miao W."/>
        </authorList>
    </citation>
    <scope>NUCLEOTIDE SEQUENCE [LARGE SCALE GENOMIC DNA]</scope>
    <source>
        <strain evidence="2">36N120E</strain>
    </source>
</reference>
<dbReference type="InParanoid" id="A0A0V0R287"/>
<keyword evidence="3" id="KW-1185">Reference proteome</keyword>
<name>A0A0V0R287_PSEPJ</name>
<dbReference type="InterPro" id="IPR014710">
    <property type="entry name" value="RmlC-like_jellyroll"/>
</dbReference>
<organism evidence="2 3">
    <name type="scientific">Pseudocohnilembus persalinus</name>
    <name type="common">Ciliate</name>
    <dbReference type="NCBI Taxonomy" id="266149"/>
    <lineage>
        <taxon>Eukaryota</taxon>
        <taxon>Sar</taxon>
        <taxon>Alveolata</taxon>
        <taxon>Ciliophora</taxon>
        <taxon>Intramacronucleata</taxon>
        <taxon>Oligohymenophorea</taxon>
        <taxon>Scuticociliatia</taxon>
        <taxon>Philasterida</taxon>
        <taxon>Pseudocohnilembidae</taxon>
        <taxon>Pseudocohnilembus</taxon>
    </lineage>
</organism>
<dbReference type="Proteomes" id="UP000054937">
    <property type="component" value="Unassembled WGS sequence"/>
</dbReference>
<evidence type="ECO:0000313" key="3">
    <source>
        <dbReference type="Proteomes" id="UP000054937"/>
    </source>
</evidence>
<dbReference type="AlphaFoldDB" id="A0A0V0R287"/>
<comment type="caution">
    <text evidence="2">The sequence shown here is derived from an EMBL/GenBank/DDBJ whole genome shotgun (WGS) entry which is preliminary data.</text>
</comment>
<protein>
    <submittedName>
        <fullName evidence="2">Cyclic nucleotide-binding protein</fullName>
    </submittedName>
</protein>
<feature type="region of interest" description="Disordered" evidence="1">
    <location>
        <begin position="256"/>
        <end position="279"/>
    </location>
</feature>
<dbReference type="InterPro" id="IPR018490">
    <property type="entry name" value="cNMP-bd_dom_sf"/>
</dbReference>
<accession>A0A0V0R287</accession>
<dbReference type="Gene3D" id="2.60.120.10">
    <property type="entry name" value="Jelly Rolls"/>
    <property type="match status" value="1"/>
</dbReference>
<evidence type="ECO:0000313" key="2">
    <source>
        <dbReference type="EMBL" id="KRX08384.1"/>
    </source>
</evidence>
<gene>
    <name evidence="2" type="ORF">PPERSA_03378</name>
</gene>
<feature type="compositionally biased region" description="Polar residues" evidence="1">
    <location>
        <begin position="256"/>
        <end position="269"/>
    </location>
</feature>
<sequence>MSQEIYENEVQQVINVQQGEIFGELACISDKGKRSGTCISISRETVVAYITKKEYINLRNQCGEDKLQKQKCGEQELMQDEDLINNMNFSPDKQRGYKQFVQKSVLISEPKNVVPNIKPYIKKQQDYQNQVSNPSPIPSQYRIQHEKFNEYLNQKNTQIQLLKNRSISLKQSCTAELSGFLFDNQNINNNSEICSYREDIKVDSQNVINYQSYTQRRFNKSPQYIQKNGLKNKFTTAQSYNENLLDKMIKRNLLTPQNTKKPNNSSINFYNDEKITQKN</sequence>